<reference evidence="9 10" key="1">
    <citation type="submission" date="2018-09" db="EMBL/GenBank/DDBJ databases">
        <title>YIM 75507 draft genome.</title>
        <authorList>
            <person name="Tang S."/>
            <person name="Feng Y."/>
        </authorList>
    </citation>
    <scope>NUCLEOTIDE SEQUENCE [LARGE SCALE GENOMIC DNA]</scope>
    <source>
        <strain evidence="9 10">YIM 75507</strain>
    </source>
</reference>
<evidence type="ECO:0000256" key="1">
    <source>
        <dbReference type="ARBA" id="ARBA00004651"/>
    </source>
</evidence>
<keyword evidence="3" id="KW-1003">Cell membrane</keyword>
<dbReference type="Gene3D" id="1.10.3720.10">
    <property type="entry name" value="MetI-like"/>
    <property type="match status" value="1"/>
</dbReference>
<evidence type="ECO:0000256" key="4">
    <source>
        <dbReference type="ARBA" id="ARBA00022692"/>
    </source>
</evidence>
<proteinExistence type="inferred from homology"/>
<evidence type="ECO:0000313" key="9">
    <source>
        <dbReference type="EMBL" id="RJL31683.1"/>
    </source>
</evidence>
<feature type="transmembrane region" description="Helical" evidence="7">
    <location>
        <begin position="223"/>
        <end position="242"/>
    </location>
</feature>
<comment type="caution">
    <text evidence="9">The sequence shown here is derived from an EMBL/GenBank/DDBJ whole genome shotgun (WGS) entry which is preliminary data.</text>
</comment>
<dbReference type="PROSITE" id="PS50928">
    <property type="entry name" value="ABC_TM1"/>
    <property type="match status" value="1"/>
</dbReference>
<dbReference type="GO" id="GO:0005886">
    <property type="term" value="C:plasma membrane"/>
    <property type="evidence" value="ECO:0007669"/>
    <property type="project" value="UniProtKB-SubCell"/>
</dbReference>
<evidence type="ECO:0000256" key="2">
    <source>
        <dbReference type="ARBA" id="ARBA00022448"/>
    </source>
</evidence>
<gene>
    <name evidence="9" type="ORF">D5H75_18440</name>
</gene>
<keyword evidence="5 7" id="KW-1133">Transmembrane helix</keyword>
<feature type="transmembrane region" description="Helical" evidence="7">
    <location>
        <begin position="125"/>
        <end position="143"/>
    </location>
</feature>
<dbReference type="PANTHER" id="PTHR30151:SF0">
    <property type="entry name" value="ABC TRANSPORTER PERMEASE PROTEIN MJ0413-RELATED"/>
    <property type="match status" value="1"/>
</dbReference>
<evidence type="ECO:0000256" key="5">
    <source>
        <dbReference type="ARBA" id="ARBA00022989"/>
    </source>
</evidence>
<keyword evidence="4 7" id="KW-0812">Transmembrane</keyword>
<dbReference type="PANTHER" id="PTHR30151">
    <property type="entry name" value="ALKANE SULFONATE ABC TRANSPORTER-RELATED, MEMBRANE SUBUNIT"/>
    <property type="match status" value="1"/>
</dbReference>
<dbReference type="Proteomes" id="UP000265768">
    <property type="component" value="Unassembled WGS sequence"/>
</dbReference>
<dbReference type="OrthoDB" id="3173654at2"/>
<comment type="similarity">
    <text evidence="7">Belongs to the binding-protein-dependent transport system permease family.</text>
</comment>
<evidence type="ECO:0000256" key="7">
    <source>
        <dbReference type="RuleBase" id="RU363032"/>
    </source>
</evidence>
<dbReference type="SUPFAM" id="SSF161098">
    <property type="entry name" value="MetI-like"/>
    <property type="match status" value="1"/>
</dbReference>
<feature type="transmembrane region" description="Helical" evidence="7">
    <location>
        <begin position="69"/>
        <end position="87"/>
    </location>
</feature>
<dbReference type="EMBL" id="QZEY01000006">
    <property type="protein sequence ID" value="RJL31683.1"/>
    <property type="molecule type" value="Genomic_DNA"/>
</dbReference>
<feature type="domain" description="ABC transmembrane type-1" evidence="8">
    <location>
        <begin position="61"/>
        <end position="245"/>
    </location>
</feature>
<dbReference type="CDD" id="cd06261">
    <property type="entry name" value="TM_PBP2"/>
    <property type="match status" value="1"/>
</dbReference>
<dbReference type="Pfam" id="PF00528">
    <property type="entry name" value="BPD_transp_1"/>
    <property type="match status" value="1"/>
</dbReference>
<keyword evidence="10" id="KW-1185">Reference proteome</keyword>
<dbReference type="InterPro" id="IPR035906">
    <property type="entry name" value="MetI-like_sf"/>
</dbReference>
<evidence type="ECO:0000313" key="10">
    <source>
        <dbReference type="Proteomes" id="UP000265768"/>
    </source>
</evidence>
<keyword evidence="2 7" id="KW-0813">Transport</keyword>
<accession>A0A3A4B0P7</accession>
<feature type="transmembrane region" description="Helical" evidence="7">
    <location>
        <begin position="99"/>
        <end position="119"/>
    </location>
</feature>
<dbReference type="GO" id="GO:0055085">
    <property type="term" value="P:transmembrane transport"/>
    <property type="evidence" value="ECO:0007669"/>
    <property type="project" value="InterPro"/>
</dbReference>
<evidence type="ECO:0000256" key="3">
    <source>
        <dbReference type="ARBA" id="ARBA00022475"/>
    </source>
</evidence>
<organism evidence="9 10">
    <name type="scientific">Bailinhaonella thermotolerans</name>
    <dbReference type="NCBI Taxonomy" id="1070861"/>
    <lineage>
        <taxon>Bacteria</taxon>
        <taxon>Bacillati</taxon>
        <taxon>Actinomycetota</taxon>
        <taxon>Actinomycetes</taxon>
        <taxon>Streptosporangiales</taxon>
        <taxon>Streptosporangiaceae</taxon>
        <taxon>Bailinhaonella</taxon>
    </lineage>
</organism>
<feature type="transmembrane region" description="Helical" evidence="7">
    <location>
        <begin position="191"/>
        <end position="211"/>
    </location>
</feature>
<name>A0A3A4B0P7_9ACTN</name>
<keyword evidence="6 7" id="KW-0472">Membrane</keyword>
<sequence length="257" mass="28800">MRRLLHLWIVPAVLVLWEVITRLKEDPFFLPPTKIVAHMHEVWFSGPPQRLFLTDEAIGNILPSLQRLLLGWLIACVLGVLLGVAIGRSRRLGDYVDPLINFLRAIPPPVLVPVFIAIFTIGAEMQLATIVFGVVWPVLLNSIDGARYIERLYFETCDVFRFSRSVRLFRVIIPAALPKIFAGLRLSMSTALILMIISELVGSTDGIGYLAMLAQGSMDMGGLWSSIVLLGILGLLLNFILLRVERRVLTWHHAART</sequence>
<comment type="subcellular location">
    <subcellularLocation>
        <location evidence="1 7">Cell membrane</location>
        <topology evidence="1 7">Multi-pass membrane protein</topology>
    </subcellularLocation>
</comment>
<dbReference type="AlphaFoldDB" id="A0A3A4B0P7"/>
<dbReference type="InterPro" id="IPR000515">
    <property type="entry name" value="MetI-like"/>
</dbReference>
<dbReference type="RefSeq" id="WP_119927711.1">
    <property type="nucleotide sequence ID" value="NZ_QZEY01000006.1"/>
</dbReference>
<evidence type="ECO:0000259" key="8">
    <source>
        <dbReference type="PROSITE" id="PS50928"/>
    </source>
</evidence>
<evidence type="ECO:0000256" key="6">
    <source>
        <dbReference type="ARBA" id="ARBA00023136"/>
    </source>
</evidence>
<protein>
    <submittedName>
        <fullName evidence="9">ABC transporter permease</fullName>
    </submittedName>
</protein>